<proteinExistence type="predicted"/>
<feature type="compositionally biased region" description="Polar residues" evidence="1">
    <location>
        <begin position="466"/>
        <end position="487"/>
    </location>
</feature>
<dbReference type="EMBL" id="CAJNNW010028350">
    <property type="protein sequence ID" value="CAE8695697.1"/>
    <property type="molecule type" value="Genomic_DNA"/>
</dbReference>
<sequence>MALDADGAFGAIVGQTEGYWLSQADFLQSGEEESILDEPGLKALGFPRDWPAVYSQSAALKSLIGKRGRIPARKVAVAGSPTPEELGKLPRGLCFSPLHSFANSERAAQAAPGLAVVRGWALYERLDRPSGSSFVAERYWWNALPDSGGWVDLTPRPAGWQRLLLAEAADDEVKRKPKASGAEVLTLPMGLPRSAVSQEEYEKDCHEYYYESFLVKKRLPRLHPDLVLDRLLPFLALPELQPRMWSIICICRYPKDPDAYYNQASCGNTPTPSVAPGSTLCNHMMDPSFAGDLQELGSPMDWWPDEPSMVHEEMVDSIHAANANCAAMQADIAAKHAASLAQWVQYLWTQIASLQGKVVELEDWKKKTLDDMTRLRFEHKLLRRRVCPAEEVDDEPKLPAKAKSMPLVLADHVDDGFKVKGLQTSMTAPASSMRPPPGLEVAQAATEAANAKQVRFSAPSEKPQGLSCSGSASPQTPSGGVPRSVSSFSDFGGSLAGEPLDEGPLEGINVVMSTTADGEVCQLAEWRIGHLSTKLKGCMGRALVSSPFSAWGLEDIRLMVFPDGKEPVKGPRSRRQKELYLKKVSEGPLDGCLKLKVPDCPAPHVIEYFLSIGSVRCGPFKHNFGESTVNGCLDFAIDWLGQVDSDQSLTVRAEILRIPGSGNRTPTEEIGKLVTWPYHVQRASAHEDTAPCETSFGAGVGKEVLKFPPSSALLDPRMKLCAPFAVVLMEDLNPLEHTWYDAYMDKLLNRKDWDDSDTTPGLGDVGSRAGALHDGGLTKSGRWKEVPLFTNCTVQREYTDLFPETVRILQAHCRDATGLAFCGGGDVIFSVHQL</sequence>
<accession>A0A813KBE6</accession>
<protein>
    <submittedName>
        <fullName evidence="2">Uncharacterized protein</fullName>
    </submittedName>
</protein>
<comment type="caution">
    <text evidence="2">The sequence shown here is derived from an EMBL/GenBank/DDBJ whole genome shotgun (WGS) entry which is preliminary data.</text>
</comment>
<evidence type="ECO:0000313" key="3">
    <source>
        <dbReference type="Proteomes" id="UP000626109"/>
    </source>
</evidence>
<evidence type="ECO:0000256" key="1">
    <source>
        <dbReference type="SAM" id="MobiDB-lite"/>
    </source>
</evidence>
<gene>
    <name evidence="2" type="ORF">PGLA2088_LOCUS29499</name>
</gene>
<dbReference type="AlphaFoldDB" id="A0A813KBE6"/>
<reference evidence="2" key="1">
    <citation type="submission" date="2021-02" db="EMBL/GenBank/DDBJ databases">
        <authorList>
            <person name="Dougan E. K."/>
            <person name="Rhodes N."/>
            <person name="Thang M."/>
            <person name="Chan C."/>
        </authorList>
    </citation>
    <scope>NUCLEOTIDE SEQUENCE</scope>
</reference>
<name>A0A813KBE6_POLGL</name>
<feature type="region of interest" description="Disordered" evidence="1">
    <location>
        <begin position="444"/>
        <end position="487"/>
    </location>
</feature>
<organism evidence="2 3">
    <name type="scientific">Polarella glacialis</name>
    <name type="common">Dinoflagellate</name>
    <dbReference type="NCBI Taxonomy" id="89957"/>
    <lineage>
        <taxon>Eukaryota</taxon>
        <taxon>Sar</taxon>
        <taxon>Alveolata</taxon>
        <taxon>Dinophyceae</taxon>
        <taxon>Suessiales</taxon>
        <taxon>Suessiaceae</taxon>
        <taxon>Polarella</taxon>
    </lineage>
</organism>
<feature type="non-terminal residue" evidence="2">
    <location>
        <position position="1"/>
    </location>
</feature>
<dbReference type="Proteomes" id="UP000626109">
    <property type="component" value="Unassembled WGS sequence"/>
</dbReference>
<evidence type="ECO:0000313" key="2">
    <source>
        <dbReference type="EMBL" id="CAE8695697.1"/>
    </source>
</evidence>